<reference evidence="1" key="1">
    <citation type="submission" date="2023-06" db="EMBL/GenBank/DDBJ databases">
        <title>Genome-scale phylogeny and comparative genomics of the fungal order Sordariales.</title>
        <authorList>
            <consortium name="Lawrence Berkeley National Laboratory"/>
            <person name="Hensen N."/>
            <person name="Bonometti L."/>
            <person name="Westerberg I."/>
            <person name="Brannstrom I.O."/>
            <person name="Guillou S."/>
            <person name="Cros-Aarteil S."/>
            <person name="Calhoun S."/>
            <person name="Haridas S."/>
            <person name="Kuo A."/>
            <person name="Mondo S."/>
            <person name="Pangilinan J."/>
            <person name="Riley R."/>
            <person name="LaButti K."/>
            <person name="Andreopoulos B."/>
            <person name="Lipzen A."/>
            <person name="Chen C."/>
            <person name="Yanf M."/>
            <person name="Daum C."/>
            <person name="Ng V."/>
            <person name="Clum A."/>
            <person name="Steindorff A."/>
            <person name="Ohm R."/>
            <person name="Martin F."/>
            <person name="Silar P."/>
            <person name="Natvig D."/>
            <person name="Lalanne C."/>
            <person name="Gautier V."/>
            <person name="Ament-velasquez S.L."/>
            <person name="Kruys A."/>
            <person name="Hutchinson M.I."/>
            <person name="Powell A.J."/>
            <person name="Barry K."/>
            <person name="Miller A.N."/>
            <person name="Grigoriev I.V."/>
            <person name="Debuchy R."/>
            <person name="Gladieux P."/>
            <person name="Thoren M.H."/>
            <person name="Johannesson H."/>
        </authorList>
    </citation>
    <scope>NUCLEOTIDE SEQUENCE</scope>
    <source>
        <strain evidence="1">SMH2392-1A</strain>
    </source>
</reference>
<organism evidence="1 2">
    <name type="scientific">Lasiosphaeria miniovina</name>
    <dbReference type="NCBI Taxonomy" id="1954250"/>
    <lineage>
        <taxon>Eukaryota</taxon>
        <taxon>Fungi</taxon>
        <taxon>Dikarya</taxon>
        <taxon>Ascomycota</taxon>
        <taxon>Pezizomycotina</taxon>
        <taxon>Sordariomycetes</taxon>
        <taxon>Sordariomycetidae</taxon>
        <taxon>Sordariales</taxon>
        <taxon>Lasiosphaeriaceae</taxon>
        <taxon>Lasiosphaeria</taxon>
    </lineage>
</organism>
<name>A0AA40DJZ8_9PEZI</name>
<keyword evidence="2" id="KW-1185">Reference proteome</keyword>
<protein>
    <submittedName>
        <fullName evidence="1">Uncharacterized protein</fullName>
    </submittedName>
</protein>
<evidence type="ECO:0000313" key="2">
    <source>
        <dbReference type="Proteomes" id="UP001172101"/>
    </source>
</evidence>
<dbReference type="RefSeq" id="XP_060290456.1">
    <property type="nucleotide sequence ID" value="XM_060438883.1"/>
</dbReference>
<dbReference type="AlphaFoldDB" id="A0AA40DJZ8"/>
<accession>A0AA40DJZ8</accession>
<proteinExistence type="predicted"/>
<feature type="non-terminal residue" evidence="1">
    <location>
        <position position="120"/>
    </location>
</feature>
<sequence length="120" mass="13410">MDSRTLQDQPLSQDDSYSSFRLADWLVQDAIDTRSEQLSAPTPTSEIEAVHDRIAVHHSLARDRSGSLPLLQLADWSADVAYNECPPTCIHYSIEWKLTVNGRVAAKDTEQNLVLAPNAY</sequence>
<dbReference type="Proteomes" id="UP001172101">
    <property type="component" value="Unassembled WGS sequence"/>
</dbReference>
<dbReference type="GeneID" id="85322153"/>
<evidence type="ECO:0000313" key="1">
    <source>
        <dbReference type="EMBL" id="KAK0703597.1"/>
    </source>
</evidence>
<gene>
    <name evidence="1" type="ORF">B0T26DRAFT_658552</name>
</gene>
<comment type="caution">
    <text evidence="1">The sequence shown here is derived from an EMBL/GenBank/DDBJ whole genome shotgun (WGS) entry which is preliminary data.</text>
</comment>
<dbReference type="EMBL" id="JAUIRO010000008">
    <property type="protein sequence ID" value="KAK0703597.1"/>
    <property type="molecule type" value="Genomic_DNA"/>
</dbReference>